<sequence>SKSSSSPVIGQSTVGTKEISSLLTSSKLASENASSSSAVSGLIPSASTPSAFHSIQSRLVSSISPGVQNQQSSTLSGKTGLTPNNLSVVSSSKYKGDFTCFK</sequence>
<proteinExistence type="predicted"/>
<keyword evidence="3" id="KW-1185">Reference proteome</keyword>
<feature type="region of interest" description="Disordered" evidence="1">
    <location>
        <begin position="63"/>
        <end position="90"/>
    </location>
</feature>
<dbReference type="EMBL" id="KV929253">
    <property type="protein sequence ID" value="PIO33956.1"/>
    <property type="molecule type" value="Genomic_DNA"/>
</dbReference>
<gene>
    <name evidence="2" type="ORF">AB205_0018900</name>
</gene>
<feature type="non-terminal residue" evidence="2">
    <location>
        <position position="1"/>
    </location>
</feature>
<name>A0A2G9S1D7_AQUCT</name>
<reference evidence="3" key="1">
    <citation type="journal article" date="2017" name="Nat. Commun.">
        <title>The North American bullfrog draft genome provides insight into hormonal regulation of long noncoding RNA.</title>
        <authorList>
            <person name="Hammond S.A."/>
            <person name="Warren R.L."/>
            <person name="Vandervalk B.P."/>
            <person name="Kucuk E."/>
            <person name="Khan H."/>
            <person name="Gibb E.A."/>
            <person name="Pandoh P."/>
            <person name="Kirk H."/>
            <person name="Zhao Y."/>
            <person name="Jones M."/>
            <person name="Mungall A.J."/>
            <person name="Coope R."/>
            <person name="Pleasance S."/>
            <person name="Moore R.A."/>
            <person name="Holt R.A."/>
            <person name="Round J.M."/>
            <person name="Ohora S."/>
            <person name="Walle B.V."/>
            <person name="Veldhoen N."/>
            <person name="Helbing C.C."/>
            <person name="Birol I."/>
        </authorList>
    </citation>
    <scope>NUCLEOTIDE SEQUENCE [LARGE SCALE GENOMIC DNA]</scope>
</reference>
<organism evidence="2 3">
    <name type="scientific">Aquarana catesbeiana</name>
    <name type="common">American bullfrog</name>
    <name type="synonym">Rana catesbeiana</name>
    <dbReference type="NCBI Taxonomy" id="8400"/>
    <lineage>
        <taxon>Eukaryota</taxon>
        <taxon>Metazoa</taxon>
        <taxon>Chordata</taxon>
        <taxon>Craniata</taxon>
        <taxon>Vertebrata</taxon>
        <taxon>Euteleostomi</taxon>
        <taxon>Amphibia</taxon>
        <taxon>Batrachia</taxon>
        <taxon>Anura</taxon>
        <taxon>Neobatrachia</taxon>
        <taxon>Ranoidea</taxon>
        <taxon>Ranidae</taxon>
        <taxon>Aquarana</taxon>
    </lineage>
</organism>
<dbReference type="Proteomes" id="UP000228934">
    <property type="component" value="Unassembled WGS sequence"/>
</dbReference>
<protein>
    <submittedName>
        <fullName evidence="2">Uncharacterized protein</fullName>
    </submittedName>
</protein>
<evidence type="ECO:0000313" key="3">
    <source>
        <dbReference type="Proteomes" id="UP000228934"/>
    </source>
</evidence>
<evidence type="ECO:0000256" key="1">
    <source>
        <dbReference type="SAM" id="MobiDB-lite"/>
    </source>
</evidence>
<accession>A0A2G9S1D7</accession>
<evidence type="ECO:0000313" key="2">
    <source>
        <dbReference type="EMBL" id="PIO33956.1"/>
    </source>
</evidence>
<dbReference type="AlphaFoldDB" id="A0A2G9S1D7"/>